<protein>
    <submittedName>
        <fullName evidence="1">Uncharacterized protein</fullName>
    </submittedName>
</protein>
<dbReference type="AlphaFoldDB" id="A0A240U5P9"/>
<organism evidence="1 2">
    <name type="scientific">Acidovorax carolinensis</name>
    <dbReference type="NCBI Taxonomy" id="553814"/>
    <lineage>
        <taxon>Bacteria</taxon>
        <taxon>Pseudomonadati</taxon>
        <taxon>Pseudomonadota</taxon>
        <taxon>Betaproteobacteria</taxon>
        <taxon>Burkholderiales</taxon>
        <taxon>Comamonadaceae</taxon>
        <taxon>Acidovorax</taxon>
    </lineage>
</organism>
<dbReference type="EMBL" id="CP021361">
    <property type="protein sequence ID" value="ART53142.1"/>
    <property type="molecule type" value="Genomic_DNA"/>
</dbReference>
<reference evidence="1 2" key="1">
    <citation type="submission" date="2017-05" db="EMBL/GenBank/DDBJ databases">
        <title>Polyphasic characterization of four soil-derived phenanthrene-degrading Acidovorax strains and proposal of Acidovorax phenanthrenivorans sp. nov.</title>
        <authorList>
            <person name="Singleton D.R."/>
            <person name="Lee J."/>
            <person name="Dickey A.N."/>
            <person name="Stroud A."/>
            <person name="Scholl E.H."/>
            <person name="Wright F.A."/>
            <person name="Aitken M.D."/>
        </authorList>
    </citation>
    <scope>NUCLEOTIDE SEQUENCE [LARGE SCALE GENOMIC DNA]</scope>
    <source>
        <strain evidence="1">NA3</strain>
    </source>
</reference>
<gene>
    <name evidence="1" type="ORF">CBP34_17800</name>
</gene>
<proteinExistence type="predicted"/>
<dbReference type="RefSeq" id="WP_094098796.1">
    <property type="nucleotide sequence ID" value="NZ_CP021361.1"/>
</dbReference>
<accession>A0A240U5P9</accession>
<dbReference type="Proteomes" id="UP000194432">
    <property type="component" value="Chromosome 1"/>
</dbReference>
<evidence type="ECO:0000313" key="1">
    <source>
        <dbReference type="EMBL" id="ART53142.1"/>
    </source>
</evidence>
<keyword evidence="2" id="KW-1185">Reference proteome</keyword>
<dbReference type="KEGG" id="acin:CBP34_17800"/>
<sequence length="239" mass="27310">MQYGAQVKLFGHFNIPQGINNPRSGENVGSFKNRGVDLLQFDQVIMAPQRDEENAVLLETFKHHDLQSNDPTTNSHRNLINQYRSLQAVMQMIKNAEGDEIDAILFARPDVEYLDQLVPADALPKLLDGRFDLLTPTWQRWGGLNDRVCMCNLRAAKVYADRISIINDVVATNKPMNAESILLHTVQNNLLKNGDLSLRGVRVRATGYTVDEGLDLDYFTRLRFFKRRVISKIRRTLNQ</sequence>
<name>A0A240U5P9_9BURK</name>
<evidence type="ECO:0000313" key="2">
    <source>
        <dbReference type="Proteomes" id="UP000194432"/>
    </source>
</evidence>